<evidence type="ECO:0000256" key="1">
    <source>
        <dbReference type="SAM" id="SignalP"/>
    </source>
</evidence>
<protein>
    <submittedName>
        <fullName evidence="2">Uncharacterized protein</fullName>
    </submittedName>
</protein>
<accession>W2IVW3</accession>
<keyword evidence="1" id="KW-0732">Signal</keyword>
<sequence length="185" mass="21375">MANWLIGHLWSWWRLNARSRTVPLLRLSLSASRLPRRLTKHFSSKRSFTQLRPSGQDLKGSWYSEIMQSHTRVHTLRHPDFNVLDLGFFSSIQALQYQKRAYDVEQFVAAVVSAYSERDSVKLNKCFLTLHSVLEQAMLNRGGNEYQIPHLRKDKWLRLGDLPLLQPCSSEAVDIGNVAIDEVIV</sequence>
<dbReference type="AlphaFoldDB" id="W2IVW3"/>
<dbReference type="Gene3D" id="3.30.420.10">
    <property type="entry name" value="Ribonuclease H-like superfamily/Ribonuclease H"/>
    <property type="match status" value="1"/>
</dbReference>
<gene>
    <name evidence="2" type="ORF">L916_10094</name>
</gene>
<proteinExistence type="predicted"/>
<organism evidence="2">
    <name type="scientific">Phytophthora nicotianae</name>
    <name type="common">Potato buckeye rot agent</name>
    <name type="synonym">Phytophthora parasitica</name>
    <dbReference type="NCBI Taxonomy" id="4792"/>
    <lineage>
        <taxon>Eukaryota</taxon>
        <taxon>Sar</taxon>
        <taxon>Stramenopiles</taxon>
        <taxon>Oomycota</taxon>
        <taxon>Peronosporomycetes</taxon>
        <taxon>Peronosporales</taxon>
        <taxon>Peronosporaceae</taxon>
        <taxon>Phytophthora</taxon>
    </lineage>
</organism>
<evidence type="ECO:0000313" key="2">
    <source>
        <dbReference type="EMBL" id="ETL38309.1"/>
    </source>
</evidence>
<dbReference type="Proteomes" id="UP000053864">
    <property type="component" value="Unassembled WGS sequence"/>
</dbReference>
<dbReference type="EMBL" id="KI673315">
    <property type="protein sequence ID" value="ETL38309.1"/>
    <property type="molecule type" value="Genomic_DNA"/>
</dbReference>
<feature type="signal peptide" evidence="1">
    <location>
        <begin position="1"/>
        <end position="19"/>
    </location>
</feature>
<reference evidence="2" key="1">
    <citation type="submission" date="2013-11" db="EMBL/GenBank/DDBJ databases">
        <title>The Genome Sequence of Phytophthora parasitica CJ05E6.</title>
        <authorList>
            <consortium name="The Broad Institute Genomics Platform"/>
            <person name="Russ C."/>
            <person name="Tyler B."/>
            <person name="Panabieres F."/>
            <person name="Shan W."/>
            <person name="Tripathy S."/>
            <person name="Grunwald N."/>
            <person name="Machado M."/>
            <person name="Johnson C.S."/>
            <person name="Arredondo F."/>
            <person name="Hong C."/>
            <person name="Coffey M."/>
            <person name="Young S.K."/>
            <person name="Zeng Q."/>
            <person name="Gargeya S."/>
            <person name="Fitzgerald M."/>
            <person name="Abouelleil A."/>
            <person name="Alvarado L."/>
            <person name="Chapman S.B."/>
            <person name="Gainer-Dewar J."/>
            <person name="Goldberg J."/>
            <person name="Griggs A."/>
            <person name="Gujja S."/>
            <person name="Hansen M."/>
            <person name="Howarth C."/>
            <person name="Imamovic A."/>
            <person name="Ireland A."/>
            <person name="Larimer J."/>
            <person name="McCowan C."/>
            <person name="Murphy C."/>
            <person name="Pearson M."/>
            <person name="Poon T.W."/>
            <person name="Priest M."/>
            <person name="Roberts A."/>
            <person name="Saif S."/>
            <person name="Shea T."/>
            <person name="Sykes S."/>
            <person name="Wortman J."/>
            <person name="Nusbaum C."/>
            <person name="Birren B."/>
        </authorList>
    </citation>
    <scope>NUCLEOTIDE SEQUENCE [LARGE SCALE GENOMIC DNA]</scope>
    <source>
        <strain evidence="2">CJ05E6</strain>
    </source>
</reference>
<dbReference type="GO" id="GO:0003676">
    <property type="term" value="F:nucleic acid binding"/>
    <property type="evidence" value="ECO:0007669"/>
    <property type="project" value="InterPro"/>
</dbReference>
<dbReference type="VEuPathDB" id="FungiDB:PPTG_01852"/>
<name>W2IVW3_PHYNI</name>
<feature type="chain" id="PRO_5004818241" evidence="1">
    <location>
        <begin position="20"/>
        <end position="185"/>
    </location>
</feature>
<dbReference type="InterPro" id="IPR036397">
    <property type="entry name" value="RNaseH_sf"/>
</dbReference>
<dbReference type="PANTHER" id="PTHR47169">
    <property type="entry name" value="OS01G0541250 PROTEIN"/>
    <property type="match status" value="1"/>
</dbReference>
<dbReference type="PANTHER" id="PTHR47169:SF2">
    <property type="entry name" value="OS01G0541250 PROTEIN"/>
    <property type="match status" value="1"/>
</dbReference>